<keyword evidence="2" id="KW-0238">DNA-binding</keyword>
<gene>
    <name evidence="5" type="ORF">GCM10008906_14970</name>
</gene>
<sequence length="223" mass="26415">MRMTKKDYVYEEIKKLILNGEFKEGELLISENEICKKYNVSREPVRRALKKLKEKGYVNSKQGKGYYINPKDFYLNTTIASLSVESKKIHSVIVLEFKTILNDKKEYFNSKYLYVYKRIVKTDNNVTYEEGYLPYDFFEGFSIKDCEGSILNYFRDQKNLTLTHDRKELKSVLIDNDHIVNRYMPEKITHSIETTHHLYSNNLLIQISKQIKYNSNVTIVSTN</sequence>
<dbReference type="SMART" id="SM00345">
    <property type="entry name" value="HTH_GNTR"/>
    <property type="match status" value="1"/>
</dbReference>
<evidence type="ECO:0000313" key="6">
    <source>
        <dbReference type="Proteomes" id="UP001501510"/>
    </source>
</evidence>
<comment type="caution">
    <text evidence="5">The sequence shown here is derived from an EMBL/GenBank/DDBJ whole genome shotgun (WGS) entry which is preliminary data.</text>
</comment>
<dbReference type="RefSeq" id="WP_343760432.1">
    <property type="nucleotide sequence ID" value="NZ_BAAACG010000008.1"/>
</dbReference>
<dbReference type="InterPro" id="IPR036390">
    <property type="entry name" value="WH_DNA-bd_sf"/>
</dbReference>
<evidence type="ECO:0000256" key="2">
    <source>
        <dbReference type="ARBA" id="ARBA00023125"/>
    </source>
</evidence>
<dbReference type="PRINTS" id="PR00035">
    <property type="entry name" value="HTHGNTR"/>
</dbReference>
<protein>
    <recommendedName>
        <fullName evidence="4">HTH gntR-type domain-containing protein</fullName>
    </recommendedName>
</protein>
<dbReference type="InterPro" id="IPR011663">
    <property type="entry name" value="UTRA"/>
</dbReference>
<dbReference type="Gene3D" id="1.10.10.10">
    <property type="entry name" value="Winged helix-like DNA-binding domain superfamily/Winged helix DNA-binding domain"/>
    <property type="match status" value="1"/>
</dbReference>
<dbReference type="InterPro" id="IPR028978">
    <property type="entry name" value="Chorismate_lyase_/UTRA_dom_sf"/>
</dbReference>
<evidence type="ECO:0000313" key="5">
    <source>
        <dbReference type="EMBL" id="GAA0738047.1"/>
    </source>
</evidence>
<dbReference type="CDD" id="cd07377">
    <property type="entry name" value="WHTH_GntR"/>
    <property type="match status" value="1"/>
</dbReference>
<name>A0ABP3UNC3_9CLOT</name>
<evidence type="ECO:0000256" key="1">
    <source>
        <dbReference type="ARBA" id="ARBA00023015"/>
    </source>
</evidence>
<dbReference type="EMBL" id="BAAACG010000008">
    <property type="protein sequence ID" value="GAA0738047.1"/>
    <property type="molecule type" value="Genomic_DNA"/>
</dbReference>
<dbReference type="InterPro" id="IPR050679">
    <property type="entry name" value="Bact_HTH_transcr_reg"/>
</dbReference>
<dbReference type="InterPro" id="IPR036388">
    <property type="entry name" value="WH-like_DNA-bd_sf"/>
</dbReference>
<dbReference type="Pfam" id="PF07702">
    <property type="entry name" value="UTRA"/>
    <property type="match status" value="1"/>
</dbReference>
<reference evidence="6" key="1">
    <citation type="journal article" date="2019" name="Int. J. Syst. Evol. Microbiol.">
        <title>The Global Catalogue of Microorganisms (GCM) 10K type strain sequencing project: providing services to taxonomists for standard genome sequencing and annotation.</title>
        <authorList>
            <consortium name="The Broad Institute Genomics Platform"/>
            <consortium name="The Broad Institute Genome Sequencing Center for Infectious Disease"/>
            <person name="Wu L."/>
            <person name="Ma J."/>
        </authorList>
    </citation>
    <scope>NUCLEOTIDE SEQUENCE [LARGE SCALE GENOMIC DNA]</scope>
    <source>
        <strain evidence="6">JCM 1407</strain>
    </source>
</reference>
<dbReference type="Proteomes" id="UP001501510">
    <property type="component" value="Unassembled WGS sequence"/>
</dbReference>
<dbReference type="PANTHER" id="PTHR44846:SF17">
    <property type="entry name" value="GNTR-FAMILY TRANSCRIPTIONAL REGULATOR"/>
    <property type="match status" value="1"/>
</dbReference>
<dbReference type="Pfam" id="PF00392">
    <property type="entry name" value="GntR"/>
    <property type="match status" value="1"/>
</dbReference>
<dbReference type="SUPFAM" id="SSF46785">
    <property type="entry name" value="Winged helix' DNA-binding domain"/>
    <property type="match status" value="1"/>
</dbReference>
<accession>A0ABP3UNC3</accession>
<organism evidence="5 6">
    <name type="scientific">Clostridium oceanicum</name>
    <dbReference type="NCBI Taxonomy" id="1543"/>
    <lineage>
        <taxon>Bacteria</taxon>
        <taxon>Bacillati</taxon>
        <taxon>Bacillota</taxon>
        <taxon>Clostridia</taxon>
        <taxon>Eubacteriales</taxon>
        <taxon>Clostridiaceae</taxon>
        <taxon>Clostridium</taxon>
    </lineage>
</organism>
<proteinExistence type="predicted"/>
<evidence type="ECO:0000259" key="4">
    <source>
        <dbReference type="PROSITE" id="PS50949"/>
    </source>
</evidence>
<feature type="domain" description="HTH gntR-type" evidence="4">
    <location>
        <begin position="3"/>
        <end position="71"/>
    </location>
</feature>
<keyword evidence="3" id="KW-0804">Transcription</keyword>
<dbReference type="PANTHER" id="PTHR44846">
    <property type="entry name" value="MANNOSYL-D-GLYCERATE TRANSPORT/METABOLISM SYSTEM REPRESSOR MNGR-RELATED"/>
    <property type="match status" value="1"/>
</dbReference>
<keyword evidence="1" id="KW-0805">Transcription regulation</keyword>
<dbReference type="Gene3D" id="3.40.1410.10">
    <property type="entry name" value="Chorismate lyase-like"/>
    <property type="match status" value="1"/>
</dbReference>
<evidence type="ECO:0000256" key="3">
    <source>
        <dbReference type="ARBA" id="ARBA00023163"/>
    </source>
</evidence>
<keyword evidence="6" id="KW-1185">Reference proteome</keyword>
<dbReference type="PROSITE" id="PS50949">
    <property type="entry name" value="HTH_GNTR"/>
    <property type="match status" value="1"/>
</dbReference>
<dbReference type="InterPro" id="IPR000524">
    <property type="entry name" value="Tscrpt_reg_HTH_GntR"/>
</dbReference>
<dbReference type="SUPFAM" id="SSF64288">
    <property type="entry name" value="Chorismate lyase-like"/>
    <property type="match status" value="1"/>
</dbReference>